<evidence type="ECO:0000313" key="3">
    <source>
        <dbReference type="Proteomes" id="UP000518255"/>
    </source>
</evidence>
<dbReference type="EMBL" id="JACIUZ010000023">
    <property type="protein sequence ID" value="MBB1062676.1"/>
    <property type="molecule type" value="Genomic_DNA"/>
</dbReference>
<protein>
    <submittedName>
        <fullName evidence="2">Tyrosine-protein phosphatase</fullName>
    </submittedName>
</protein>
<organism evidence="2 3">
    <name type="scientific">Limosilactobacillus fastidiosus</name>
    <dbReference type="NCBI Taxonomy" id="2759855"/>
    <lineage>
        <taxon>Bacteria</taxon>
        <taxon>Bacillati</taxon>
        <taxon>Bacillota</taxon>
        <taxon>Bacilli</taxon>
        <taxon>Lactobacillales</taxon>
        <taxon>Lactobacillaceae</taxon>
        <taxon>Limosilactobacillus</taxon>
    </lineage>
</organism>
<dbReference type="RefSeq" id="WP_182580687.1">
    <property type="nucleotide sequence ID" value="NZ_JACIUY010000048.1"/>
</dbReference>
<evidence type="ECO:0000313" key="2">
    <source>
        <dbReference type="EMBL" id="MBB1085774.1"/>
    </source>
</evidence>
<dbReference type="SUPFAM" id="SSF52799">
    <property type="entry name" value="(Phosphotyrosine protein) phosphatases II"/>
    <property type="match status" value="1"/>
</dbReference>
<dbReference type="Proteomes" id="UP000518255">
    <property type="component" value="Unassembled WGS sequence"/>
</dbReference>
<dbReference type="Pfam" id="PF13350">
    <property type="entry name" value="Y_phosphatase3"/>
    <property type="match status" value="1"/>
</dbReference>
<proteinExistence type="predicted"/>
<dbReference type="AlphaFoldDB" id="A0A7W3TYT3"/>
<name>A0A7W3TYT3_9LACO</name>
<dbReference type="InterPro" id="IPR016130">
    <property type="entry name" value="Tyr_Pase_AS"/>
</dbReference>
<evidence type="ECO:0000313" key="4">
    <source>
        <dbReference type="Proteomes" id="UP000544052"/>
    </source>
</evidence>
<evidence type="ECO:0000313" key="1">
    <source>
        <dbReference type="EMBL" id="MBB1062676.1"/>
    </source>
</evidence>
<keyword evidence="4" id="KW-1185">Reference proteome</keyword>
<gene>
    <name evidence="2" type="ORF">H5R63_03050</name>
    <name evidence="1" type="ORF">H5R64_02510</name>
</gene>
<dbReference type="Proteomes" id="UP000544052">
    <property type="component" value="Unassembled WGS sequence"/>
</dbReference>
<dbReference type="InterPro" id="IPR026893">
    <property type="entry name" value="Tyr/Ser_Pase_IphP-type"/>
</dbReference>
<reference evidence="3 4" key="1">
    <citation type="submission" date="2020-07" db="EMBL/GenBank/DDBJ databases">
        <title>Description of Limosilactobacillus balticus sp. nov., Limosilactobacillus agrestis sp. nov., Limosilactobacillus albertensis sp. nov., Limosilactobacillus rudii sp. nov., Limosilactobacillus fastidiosus sp. nov., five novel Limosilactobacillus species isolated from the vertebrate gastrointestinal tract, and proposal of 6 subspecies of Limosilactobacillus reuteri adapted to the gastrointestinal tract of specific vertebrate hosts.</title>
        <authorList>
            <person name="Li F."/>
            <person name="Cheng C."/>
            <person name="Zheng J."/>
            <person name="Quevedo R.M."/>
            <person name="Li J."/>
            <person name="Roos S."/>
            <person name="Gaenzle M.G."/>
            <person name="Walter J."/>
        </authorList>
    </citation>
    <scope>NUCLEOTIDE SEQUENCE [LARGE SCALE GENOMIC DNA]</scope>
    <source>
        <strain evidence="2 3">WF-MA3-C</strain>
        <strain evidence="1 4">WF-MO7-1</strain>
    </source>
</reference>
<accession>A0A7W3TYT3</accession>
<comment type="caution">
    <text evidence="2">The sequence shown here is derived from an EMBL/GenBank/DDBJ whole genome shotgun (WGS) entry which is preliminary data.</text>
</comment>
<dbReference type="EMBL" id="JACIUY010000048">
    <property type="protein sequence ID" value="MBB1085774.1"/>
    <property type="molecule type" value="Genomic_DNA"/>
</dbReference>
<sequence length="261" mass="29825">MTDQRLLDIQSGNNFRDLGGYETSDGRHVKWHRLIRSGSLANLNKHDLNTLAAIPVTIDIDLRAPEEVKQAPDKLPKTANYYHLPVFKSDETDASHSDEEIMSRILKPGNGHQHMLDVYRRMVEVPTAKVAYQQMFELLLSNEPTQASLFHCTAGKDRTGMAAYLILSALQVPEEVILQDYLLTNDVTRNFRELWLQRLRDKGESEIVVENRRALGSVSPDYIKQATRLITANYGNVQNYLKEYLDLSPDALKELQQLYLV</sequence>
<dbReference type="PROSITE" id="PS00383">
    <property type="entry name" value="TYR_PHOSPHATASE_1"/>
    <property type="match status" value="1"/>
</dbReference>
<dbReference type="Gene3D" id="3.90.190.10">
    <property type="entry name" value="Protein tyrosine phosphatase superfamily"/>
    <property type="match status" value="1"/>
</dbReference>
<dbReference type="InterPro" id="IPR029021">
    <property type="entry name" value="Prot-tyrosine_phosphatase-like"/>
</dbReference>
<dbReference type="GO" id="GO:0004721">
    <property type="term" value="F:phosphoprotein phosphatase activity"/>
    <property type="evidence" value="ECO:0007669"/>
    <property type="project" value="InterPro"/>
</dbReference>